<dbReference type="EMBL" id="CP012808">
    <property type="protein sequence ID" value="ALH94276.1"/>
    <property type="molecule type" value="Genomic_DNA"/>
</dbReference>
<dbReference type="AlphaFoldDB" id="A0A0N9WA76"/>
<feature type="transmembrane region" description="Helical" evidence="1">
    <location>
        <begin position="323"/>
        <end position="342"/>
    </location>
</feature>
<reference evidence="2 3" key="1">
    <citation type="journal article" date="2015" name="Int. J. Syst. Evol. Microbiol.">
        <title>Acinetobacter equi sp. nov. isolated from horse faeces.</title>
        <authorList>
            <person name="Poppel M.T."/>
            <person name="Skiebe E."/>
            <person name="Laue M."/>
            <person name="Bergmann H."/>
            <person name="Ebersberger I."/>
            <person name="Garn T."/>
            <person name="Fruth A."/>
            <person name="Baumgardt S."/>
            <person name="Busse H.J."/>
            <person name="Wilharm G."/>
        </authorList>
    </citation>
    <scope>NUCLEOTIDE SEQUENCE [LARGE SCALE GENOMIC DNA]</scope>
    <source>
        <strain evidence="2 3">114</strain>
    </source>
</reference>
<feature type="transmembrane region" description="Helical" evidence="1">
    <location>
        <begin position="620"/>
        <end position="638"/>
    </location>
</feature>
<proteinExistence type="predicted"/>
<feature type="transmembrane region" description="Helical" evidence="1">
    <location>
        <begin position="296"/>
        <end position="316"/>
    </location>
</feature>
<dbReference type="KEGG" id="aei:AOY20_01260"/>
<dbReference type="Pfam" id="PF10101">
    <property type="entry name" value="DUF2339"/>
    <property type="match status" value="1"/>
</dbReference>
<keyword evidence="1" id="KW-0472">Membrane</keyword>
<feature type="transmembrane region" description="Helical" evidence="1">
    <location>
        <begin position="459"/>
        <end position="480"/>
    </location>
</feature>
<evidence type="ECO:0008006" key="4">
    <source>
        <dbReference type="Google" id="ProtNLM"/>
    </source>
</evidence>
<feature type="transmembrane region" description="Helical" evidence="1">
    <location>
        <begin position="515"/>
        <end position="531"/>
    </location>
</feature>
<feature type="transmembrane region" description="Helical" evidence="1">
    <location>
        <begin position="890"/>
        <end position="908"/>
    </location>
</feature>
<dbReference type="InterPro" id="IPR019286">
    <property type="entry name" value="DUF2339_TM"/>
</dbReference>
<sequence>MLKGSNEIRMIWFMMIIIMGAGAWFLEFTEMTVICGIVLIVSMMYYMNTLTQNLEKKSQDFEIKNTISSNKIPLYISTAIIGLSAFFDWTYLFIIGVIVWVYFFLKRLDAIDAAIYEIDLKIKKNQNETLDRLIQQNKNIELSQTIITEKADANNEALDFLSRTQAIASIQPMLERQSENLERKVINSRSHHIDDSSISFVDQLQVWLFKGNPILKVAIVILLIGLVLLLRFATEHWQISLAMKLGLISLISLGIVGIGIKLHEKNRSFSLAIEGLGLAGLCLTVFFAYYNLVIPHLYLASIAFIIVMALTIYLSLKQNAVELAIMAMLIAYLAPFSLPIRQATAVEFIAYYLVINIAITVLSSIRPWKVLNQIAFFVTVFIGGGYAIDRGYIEERSLLTTLVVVHTALFIWLGFRFSQLLARKNLQQFKLKPSLDLALIFGAPIIGYLYLYVMYFDAMYWRAGFSALFAVIFALLYQFAKRNQFIPFIAQSYLSLMQIFLVLIPPILLPEYWNVVGWSLVGLVIFIYALYRNSKVSHYLSMGLLLVAGVSGIESAVTYQDIPNIVFWILCISYFTCVFIANFKTTFQQQFNAVLIAFLSVLMISATTLLLFLIRDELSGQLTMINTLLLCLIIYVVLNEILLSRDIAWGWLLPKWVGLVPIHLFAYILIYSRTTNGQIEWISSYERMGVLIAGLLLTSLWLRPLLGVKTEKEWVSMGTFSSLAFASLAIFPSSPYVSVVILPLSFCYWCYGRNYPEWKMFWQTRATLVLMIVWMICSQLFSKKTFQFYFFPILNPFDLISIAMLVGFMWMLMMQVKGGLDKGLASIMAVLGLLWLSSYVLLRALHVYLDTPIDQFEVWFNSTIQLSLTLLWVILAFIAMSIATKKNIKMLWLLGSSILVIVTFKLVLLDLSNIGTLSRVISFLGAGLIMLLIAYIAPMPNEK</sequence>
<feature type="transmembrane region" description="Helical" evidence="1">
    <location>
        <begin position="435"/>
        <end position="453"/>
    </location>
</feature>
<feature type="transmembrane region" description="Helical" evidence="1">
    <location>
        <begin position="12"/>
        <end position="45"/>
    </location>
</feature>
<evidence type="ECO:0000313" key="3">
    <source>
        <dbReference type="Proteomes" id="UP000064939"/>
    </source>
</evidence>
<feature type="transmembrane region" description="Helical" evidence="1">
    <location>
        <begin position="492"/>
        <end position="509"/>
    </location>
</feature>
<evidence type="ECO:0000256" key="1">
    <source>
        <dbReference type="SAM" id="Phobius"/>
    </source>
</evidence>
<dbReference type="Proteomes" id="UP000064939">
    <property type="component" value="Chromosome"/>
</dbReference>
<dbReference type="OrthoDB" id="207428at2"/>
<protein>
    <recommendedName>
        <fullName evidence="4">Beta-carotene 15,15'-monooxygenase</fullName>
    </recommendedName>
</protein>
<feature type="transmembrane region" description="Helical" evidence="1">
    <location>
        <begin position="374"/>
        <end position="392"/>
    </location>
</feature>
<dbReference type="PANTHER" id="PTHR38434:SF1">
    <property type="entry name" value="BLL2549 PROTEIN"/>
    <property type="match status" value="1"/>
</dbReference>
<gene>
    <name evidence="2" type="ORF">AOY20_01260</name>
</gene>
<feature type="transmembrane region" description="Helical" evidence="1">
    <location>
        <begin position="538"/>
        <end position="559"/>
    </location>
</feature>
<feature type="transmembrane region" description="Helical" evidence="1">
    <location>
        <begin position="271"/>
        <end position="290"/>
    </location>
</feature>
<evidence type="ECO:0000313" key="2">
    <source>
        <dbReference type="EMBL" id="ALH94276.1"/>
    </source>
</evidence>
<feature type="transmembrane region" description="Helical" evidence="1">
    <location>
        <begin position="764"/>
        <end position="782"/>
    </location>
</feature>
<feature type="transmembrane region" description="Helical" evidence="1">
    <location>
        <begin position="920"/>
        <end position="937"/>
    </location>
</feature>
<feature type="transmembrane region" description="Helical" evidence="1">
    <location>
        <begin position="650"/>
        <end position="670"/>
    </location>
</feature>
<feature type="transmembrane region" description="Helical" evidence="1">
    <location>
        <begin position="348"/>
        <end position="365"/>
    </location>
</feature>
<feature type="transmembrane region" description="Helical" evidence="1">
    <location>
        <begin position="862"/>
        <end position="883"/>
    </location>
</feature>
<name>A0A0N9WA76_9GAMM</name>
<keyword evidence="1" id="KW-0812">Transmembrane</keyword>
<feature type="transmembrane region" description="Helical" evidence="1">
    <location>
        <begin position="214"/>
        <end position="233"/>
    </location>
</feature>
<feature type="transmembrane region" description="Helical" evidence="1">
    <location>
        <begin position="682"/>
        <end position="702"/>
    </location>
</feature>
<feature type="transmembrane region" description="Helical" evidence="1">
    <location>
        <begin position="565"/>
        <end position="583"/>
    </location>
</feature>
<feature type="transmembrane region" description="Helical" evidence="1">
    <location>
        <begin position="788"/>
        <end position="812"/>
    </location>
</feature>
<feature type="transmembrane region" description="Helical" evidence="1">
    <location>
        <begin position="595"/>
        <end position="614"/>
    </location>
</feature>
<dbReference type="STRING" id="1324350.AOY20_01260"/>
<keyword evidence="1" id="KW-1133">Transmembrane helix</keyword>
<dbReference type="PANTHER" id="PTHR38434">
    <property type="entry name" value="BLL2549 PROTEIN"/>
    <property type="match status" value="1"/>
</dbReference>
<organism evidence="2 3">
    <name type="scientific">Acinetobacter equi</name>
    <dbReference type="NCBI Taxonomy" id="1324350"/>
    <lineage>
        <taxon>Bacteria</taxon>
        <taxon>Pseudomonadati</taxon>
        <taxon>Pseudomonadota</taxon>
        <taxon>Gammaproteobacteria</taxon>
        <taxon>Moraxellales</taxon>
        <taxon>Moraxellaceae</taxon>
        <taxon>Acinetobacter</taxon>
    </lineage>
</organism>
<feature type="transmembrane region" description="Helical" evidence="1">
    <location>
        <begin position="239"/>
        <end position="259"/>
    </location>
</feature>
<feature type="transmembrane region" description="Helical" evidence="1">
    <location>
        <begin position="74"/>
        <end position="105"/>
    </location>
</feature>
<keyword evidence="3" id="KW-1185">Reference proteome</keyword>
<feature type="transmembrane region" description="Helical" evidence="1">
    <location>
        <begin position="398"/>
        <end position="415"/>
    </location>
</feature>
<accession>A0A0N9WA76</accession>
<feature type="transmembrane region" description="Helical" evidence="1">
    <location>
        <begin position="824"/>
        <end position="842"/>
    </location>
</feature>